<protein>
    <submittedName>
        <fullName evidence="2">Uncharacterized protein</fullName>
    </submittedName>
</protein>
<dbReference type="AlphaFoldDB" id="A0A5B7ZV12"/>
<sequence length="251" mass="28437">MLLRRLSQSLKEQNWTAIAVEFVLLVAGVFLGIQAANWNETRIERDLVRGHLSEIAQDLHTHEAIGEELVDSTKMRIAAVDYIYREAFGTRLPTTLKLASRSWNAPKVDAFPPDQLDQLMGSINLVRVSVRSRNAYESLINSGRLGLLKNRTLARHIQTYYGNYDDLLDTQTNVFRTFRTDGVIQQYPLGVSVFDQRPASEIVALARDNPGFAAYLCSQREWAILNWNLLHNSDLETRALLLAIEKELAAP</sequence>
<evidence type="ECO:0000256" key="1">
    <source>
        <dbReference type="SAM" id="Phobius"/>
    </source>
</evidence>
<keyword evidence="1" id="KW-0472">Membrane</keyword>
<name>A0A5B7ZV12_9GAMM</name>
<organism evidence="2 3">
    <name type="scientific">Thermomonas aquatica</name>
    <dbReference type="NCBI Taxonomy" id="2202149"/>
    <lineage>
        <taxon>Bacteria</taxon>
        <taxon>Pseudomonadati</taxon>
        <taxon>Pseudomonadota</taxon>
        <taxon>Gammaproteobacteria</taxon>
        <taxon>Lysobacterales</taxon>
        <taxon>Lysobacteraceae</taxon>
        <taxon>Thermomonas</taxon>
    </lineage>
</organism>
<feature type="transmembrane region" description="Helical" evidence="1">
    <location>
        <begin position="15"/>
        <end position="36"/>
    </location>
</feature>
<dbReference type="OrthoDB" id="6388784at2"/>
<dbReference type="KEGG" id="thes:FHQ07_13920"/>
<evidence type="ECO:0000313" key="3">
    <source>
        <dbReference type="Proteomes" id="UP000308149"/>
    </source>
</evidence>
<proteinExistence type="predicted"/>
<keyword evidence="1" id="KW-1133">Transmembrane helix</keyword>
<accession>A0A5B7ZV12</accession>
<keyword evidence="1" id="KW-0812">Transmembrane</keyword>
<dbReference type="RefSeq" id="WP_139717667.1">
    <property type="nucleotide sequence ID" value="NZ_CP040871.1"/>
</dbReference>
<reference evidence="2 3" key="1">
    <citation type="submission" date="2019-06" db="EMBL/GenBank/DDBJ databases">
        <title>Thermomonas aquatica sp. nov., isolated from an industrial wastewater treatment plant.</title>
        <authorList>
            <person name="Jeon J.H."/>
            <person name="Park D.-S."/>
        </authorList>
    </citation>
    <scope>NUCLEOTIDE SEQUENCE [LARGE SCALE GENOMIC DNA]</scope>
    <source>
        <strain evidence="2 3">SY21</strain>
    </source>
</reference>
<keyword evidence="3" id="KW-1185">Reference proteome</keyword>
<dbReference type="EMBL" id="CP040871">
    <property type="protein sequence ID" value="QDA58323.1"/>
    <property type="molecule type" value="Genomic_DNA"/>
</dbReference>
<gene>
    <name evidence="2" type="ORF">FHQ07_13920</name>
</gene>
<evidence type="ECO:0000313" key="2">
    <source>
        <dbReference type="EMBL" id="QDA58323.1"/>
    </source>
</evidence>
<dbReference type="Proteomes" id="UP000308149">
    <property type="component" value="Chromosome"/>
</dbReference>